<sequence>MYHQSILPALCLFSAVLAGPVHHVSANVANRAVKALDPKAAAEAHPRDNTAVRAFSGTQIKTSDGRCLFVNPLSGDFRANLTPIQIAACGSTDGQAWDVITSGKHNNAQDAMLIVNTLTGACGNVDTRRKPGDQVNLFSCGGRADGSGQVTDSQLFKFKGRPGPLRLKPRNVAGSCLTVQGDKVGIAPCTRGNKDQHFAFGGSPANNTGGGDPNDGLGSETPAASTSAPSETATSAAPPPPPATTTSAPVEGGKGGTTPTPSKPTSVSRDGGVLNPTAVAEAQAFDKTATRFFESVSIQSSDGRCLSVDPSAGDFRENLIPVALVECKSELSQKFDIVTKGKHNDGTHGKSALVVSVLTNGCISFDSRRPAGDQVTVFSCGGRADGSGATNTGQLIPFDGEKSITFQPLSENKGVCLKGFGSDRLIGATCNGRPSRSFKLLFN</sequence>
<dbReference type="SUPFAM" id="SSF50370">
    <property type="entry name" value="Ricin B-like lectins"/>
    <property type="match status" value="2"/>
</dbReference>
<dbReference type="OrthoDB" id="5383818at2759"/>
<feature type="domain" description="Ricin B lectin" evidence="3">
    <location>
        <begin position="112"/>
        <end position="201"/>
    </location>
</feature>
<organism evidence="4 5">
    <name type="scientific">Microdochium trichocladiopsis</name>
    <dbReference type="NCBI Taxonomy" id="1682393"/>
    <lineage>
        <taxon>Eukaryota</taxon>
        <taxon>Fungi</taxon>
        <taxon>Dikarya</taxon>
        <taxon>Ascomycota</taxon>
        <taxon>Pezizomycotina</taxon>
        <taxon>Sordariomycetes</taxon>
        <taxon>Xylariomycetidae</taxon>
        <taxon>Xylariales</taxon>
        <taxon>Microdochiaceae</taxon>
        <taxon>Microdochium</taxon>
    </lineage>
</organism>
<feature type="chain" id="PRO_5040121435" description="Ricin B lectin domain-containing protein" evidence="2">
    <location>
        <begin position="27"/>
        <end position="443"/>
    </location>
</feature>
<feature type="region of interest" description="Disordered" evidence="1">
    <location>
        <begin position="197"/>
        <end position="273"/>
    </location>
</feature>
<proteinExistence type="predicted"/>
<dbReference type="GeneID" id="70178879"/>
<feature type="compositionally biased region" description="Low complexity" evidence="1">
    <location>
        <begin position="257"/>
        <end position="266"/>
    </location>
</feature>
<name>A0A9P8YM48_9PEZI</name>
<dbReference type="Proteomes" id="UP000756346">
    <property type="component" value="Unassembled WGS sequence"/>
</dbReference>
<evidence type="ECO:0000259" key="3">
    <source>
        <dbReference type="Pfam" id="PF00652"/>
    </source>
</evidence>
<gene>
    <name evidence="4" type="ORF">B0I36DRAFT_234634</name>
</gene>
<comment type="caution">
    <text evidence="4">The sequence shown here is derived from an EMBL/GenBank/DDBJ whole genome shotgun (WGS) entry which is preliminary data.</text>
</comment>
<dbReference type="EMBL" id="JAGTJQ010000001">
    <property type="protein sequence ID" value="KAH7041559.1"/>
    <property type="molecule type" value="Genomic_DNA"/>
</dbReference>
<accession>A0A9P8YM48</accession>
<evidence type="ECO:0000313" key="4">
    <source>
        <dbReference type="EMBL" id="KAH7041559.1"/>
    </source>
</evidence>
<feature type="signal peptide" evidence="2">
    <location>
        <begin position="1"/>
        <end position="26"/>
    </location>
</feature>
<dbReference type="Pfam" id="PF00652">
    <property type="entry name" value="Ricin_B_lectin"/>
    <property type="match status" value="1"/>
</dbReference>
<dbReference type="InterPro" id="IPR000772">
    <property type="entry name" value="Ricin_B_lectin"/>
</dbReference>
<dbReference type="PROSITE" id="PS50231">
    <property type="entry name" value="RICIN_B_LECTIN"/>
    <property type="match status" value="2"/>
</dbReference>
<keyword evidence="2" id="KW-0732">Signal</keyword>
<dbReference type="InterPro" id="IPR035992">
    <property type="entry name" value="Ricin_B-like_lectins"/>
</dbReference>
<evidence type="ECO:0000256" key="2">
    <source>
        <dbReference type="SAM" id="SignalP"/>
    </source>
</evidence>
<keyword evidence="5" id="KW-1185">Reference proteome</keyword>
<dbReference type="RefSeq" id="XP_046019614.1">
    <property type="nucleotide sequence ID" value="XM_046149333.1"/>
</dbReference>
<dbReference type="CDD" id="cd00161">
    <property type="entry name" value="beta-trefoil_Ricin-like"/>
    <property type="match status" value="1"/>
</dbReference>
<reference evidence="4" key="1">
    <citation type="journal article" date="2021" name="Nat. Commun.">
        <title>Genetic determinants of endophytism in the Arabidopsis root mycobiome.</title>
        <authorList>
            <person name="Mesny F."/>
            <person name="Miyauchi S."/>
            <person name="Thiergart T."/>
            <person name="Pickel B."/>
            <person name="Atanasova L."/>
            <person name="Karlsson M."/>
            <person name="Huettel B."/>
            <person name="Barry K.W."/>
            <person name="Haridas S."/>
            <person name="Chen C."/>
            <person name="Bauer D."/>
            <person name="Andreopoulos W."/>
            <person name="Pangilinan J."/>
            <person name="LaButti K."/>
            <person name="Riley R."/>
            <person name="Lipzen A."/>
            <person name="Clum A."/>
            <person name="Drula E."/>
            <person name="Henrissat B."/>
            <person name="Kohler A."/>
            <person name="Grigoriev I.V."/>
            <person name="Martin F.M."/>
            <person name="Hacquard S."/>
        </authorList>
    </citation>
    <scope>NUCLEOTIDE SEQUENCE</scope>
    <source>
        <strain evidence="4">MPI-CAGE-CH-0230</strain>
    </source>
</reference>
<evidence type="ECO:0000313" key="5">
    <source>
        <dbReference type="Proteomes" id="UP000756346"/>
    </source>
</evidence>
<feature type="compositionally biased region" description="Low complexity" evidence="1">
    <location>
        <begin position="219"/>
        <end position="236"/>
    </location>
</feature>
<protein>
    <recommendedName>
        <fullName evidence="3">Ricin B lectin domain-containing protein</fullName>
    </recommendedName>
</protein>
<dbReference type="Gene3D" id="2.80.10.50">
    <property type="match status" value="2"/>
</dbReference>
<evidence type="ECO:0000256" key="1">
    <source>
        <dbReference type="SAM" id="MobiDB-lite"/>
    </source>
</evidence>
<dbReference type="AlphaFoldDB" id="A0A9P8YM48"/>